<comment type="subcellular location">
    <subcellularLocation>
        <location evidence="1">Cell membrane</location>
        <topology evidence="1">Multi-pass membrane protein</topology>
    </subcellularLocation>
</comment>
<evidence type="ECO:0000256" key="5">
    <source>
        <dbReference type="ARBA" id="ARBA00023136"/>
    </source>
</evidence>
<reference evidence="7 8" key="1">
    <citation type="journal article" date="2015" name="Microbiome">
        <title>Genomic resolution of linkages in carbon, nitrogen, and sulfur cycling among widespread estuary sediment bacteria.</title>
        <authorList>
            <person name="Baker B.J."/>
            <person name="Lazar C.S."/>
            <person name="Teske A.P."/>
            <person name="Dick G.J."/>
        </authorList>
    </citation>
    <scope>NUCLEOTIDE SEQUENCE [LARGE SCALE GENOMIC DNA]</scope>
    <source>
        <strain evidence="7">SM23_42</strain>
    </source>
</reference>
<proteinExistence type="predicted"/>
<evidence type="ECO:0000256" key="3">
    <source>
        <dbReference type="ARBA" id="ARBA00022692"/>
    </source>
</evidence>
<feature type="transmembrane region" description="Helical" evidence="6">
    <location>
        <begin position="163"/>
        <end position="183"/>
    </location>
</feature>
<sequence length="262" mass="29420">MKKLPWIFSKAYKKFNTDRCPLLASALVHATVFSLFPLLIALLSLSVFVLGSSEGIIEKLMPIFQQVFPVGIDKLIRDITAVKQTSIIIAVIGFVGFTWAAATIFRAIESTLNVIWKVKKDRPFFRKSLITIGSAFLVFIGLFASFGLTIWGTAAGGTGLASFLPEISFVASIALFGLIYKFFPNRPVLWKEAYFGALFTGVFWELAKILFTVYIVNVVDYTKIYGSLSALIILFLWVYYSAYIFLFGAELSYVYARRKKLK</sequence>
<evidence type="ECO:0000313" key="8">
    <source>
        <dbReference type="Proteomes" id="UP000051373"/>
    </source>
</evidence>
<evidence type="ECO:0000256" key="2">
    <source>
        <dbReference type="ARBA" id="ARBA00022475"/>
    </source>
</evidence>
<dbReference type="AlphaFoldDB" id="A0A0S8FTD5"/>
<feature type="transmembrane region" description="Helical" evidence="6">
    <location>
        <begin position="129"/>
        <end position="151"/>
    </location>
</feature>
<feature type="transmembrane region" description="Helical" evidence="6">
    <location>
        <begin position="87"/>
        <end position="108"/>
    </location>
</feature>
<evidence type="ECO:0000256" key="4">
    <source>
        <dbReference type="ARBA" id="ARBA00022989"/>
    </source>
</evidence>
<keyword evidence="2" id="KW-1003">Cell membrane</keyword>
<dbReference type="InterPro" id="IPR017039">
    <property type="entry name" value="Virul_fac_BrkB"/>
</dbReference>
<dbReference type="STRING" id="1703779.AMJ83_08625"/>
<dbReference type="GO" id="GO:0005886">
    <property type="term" value="C:plasma membrane"/>
    <property type="evidence" value="ECO:0007669"/>
    <property type="project" value="UniProtKB-SubCell"/>
</dbReference>
<dbReference type="EMBL" id="LJUJ01000020">
    <property type="protein sequence ID" value="KPK63035.1"/>
    <property type="molecule type" value="Genomic_DNA"/>
</dbReference>
<name>A0A0S8FTD5_UNCW3</name>
<comment type="caution">
    <text evidence="7">The sequence shown here is derived from an EMBL/GenBank/DDBJ whole genome shotgun (WGS) entry which is preliminary data.</text>
</comment>
<dbReference type="PANTHER" id="PTHR30213:SF0">
    <property type="entry name" value="UPF0761 MEMBRANE PROTEIN YIHY"/>
    <property type="match status" value="1"/>
</dbReference>
<feature type="transmembrane region" description="Helical" evidence="6">
    <location>
        <begin position="228"/>
        <end position="256"/>
    </location>
</feature>
<evidence type="ECO:0000256" key="6">
    <source>
        <dbReference type="SAM" id="Phobius"/>
    </source>
</evidence>
<evidence type="ECO:0000313" key="7">
    <source>
        <dbReference type="EMBL" id="KPK63035.1"/>
    </source>
</evidence>
<dbReference type="Pfam" id="PF03631">
    <property type="entry name" value="Virul_fac_BrkB"/>
    <property type="match status" value="1"/>
</dbReference>
<dbReference type="PANTHER" id="PTHR30213">
    <property type="entry name" value="INNER MEMBRANE PROTEIN YHJD"/>
    <property type="match status" value="1"/>
</dbReference>
<accession>A0A0S8FTD5</accession>
<keyword evidence="3 6" id="KW-0812">Transmembrane</keyword>
<evidence type="ECO:0000256" key="1">
    <source>
        <dbReference type="ARBA" id="ARBA00004651"/>
    </source>
</evidence>
<feature type="transmembrane region" description="Helical" evidence="6">
    <location>
        <begin position="195"/>
        <end position="216"/>
    </location>
</feature>
<feature type="transmembrane region" description="Helical" evidence="6">
    <location>
        <begin position="21"/>
        <end position="51"/>
    </location>
</feature>
<keyword evidence="5 6" id="KW-0472">Membrane</keyword>
<organism evidence="7 8">
    <name type="scientific">candidate division WOR_3 bacterium SM23_42</name>
    <dbReference type="NCBI Taxonomy" id="1703779"/>
    <lineage>
        <taxon>Bacteria</taxon>
        <taxon>Bacteria division WOR-3</taxon>
    </lineage>
</organism>
<dbReference type="Proteomes" id="UP000051373">
    <property type="component" value="Unassembled WGS sequence"/>
</dbReference>
<dbReference type="NCBIfam" id="TIGR00765">
    <property type="entry name" value="yihY_not_rbn"/>
    <property type="match status" value="1"/>
</dbReference>
<dbReference type="PIRSF" id="PIRSF035875">
    <property type="entry name" value="RNase_BN"/>
    <property type="match status" value="1"/>
</dbReference>
<protein>
    <submittedName>
        <fullName evidence="7">Uncharacterized protein</fullName>
    </submittedName>
</protein>
<gene>
    <name evidence="7" type="ORF">AMJ83_08625</name>
</gene>
<keyword evidence="4 6" id="KW-1133">Transmembrane helix</keyword>